<evidence type="ECO:0000313" key="2">
    <source>
        <dbReference type="EMBL" id="CCG55789.1"/>
    </source>
</evidence>
<dbReference type="PATRIC" id="fig|1161918.5.peg.2012"/>
<accession>K0JGA2</accession>
<gene>
    <name evidence="2" type="ORF">WESB_0318</name>
</gene>
<sequence length="307" mass="36238">MGRKKITEEQSNDTNIIDSAIEIENKERMSKEITIEEVEKTYFTDTYDYSRMVEEIKFYQEQAGNAFIEMGKRLLRIKAHEEHGMFMLALEELGIAHTTAKYSMVAARKFANSRTFGDLGVSKIQVLTVLEDEEVKELEDTNQIFGMTFDEIDKMSVRELKKNLREAKEKNKQDRESLENVIKQKEEKNNELERQVRGLDPISKERIAQEKCEEIAKDFYKKIASIEMDFFSLKQMINQVQSIEGVNLVIIEEFQERFSNAFSNLEDERQSFYDIYDNPHVYTREEQLEHGVIKSYGDDLKDEKRYY</sequence>
<dbReference type="EMBL" id="HE793032">
    <property type="protein sequence ID" value="CCG55789.1"/>
    <property type="molecule type" value="Genomic_DNA"/>
</dbReference>
<evidence type="ECO:0000256" key="1">
    <source>
        <dbReference type="SAM" id="MobiDB-lite"/>
    </source>
</evidence>
<dbReference type="RefSeq" id="WP_014932290.1">
    <property type="nucleotide sequence ID" value="NC_018604.1"/>
</dbReference>
<dbReference type="Proteomes" id="UP000003759">
    <property type="component" value="Chromosome"/>
</dbReference>
<evidence type="ECO:0000313" key="3">
    <source>
        <dbReference type="Proteomes" id="UP000003759"/>
    </source>
</evidence>
<organism evidence="2 3">
    <name type="scientific">Brachyspira pilosicoli WesB</name>
    <dbReference type="NCBI Taxonomy" id="1161918"/>
    <lineage>
        <taxon>Bacteria</taxon>
        <taxon>Pseudomonadati</taxon>
        <taxon>Spirochaetota</taxon>
        <taxon>Spirochaetia</taxon>
        <taxon>Brachyspirales</taxon>
        <taxon>Brachyspiraceae</taxon>
        <taxon>Brachyspira</taxon>
    </lineage>
</organism>
<name>K0JGA2_BRAPL</name>
<protein>
    <submittedName>
        <fullName evidence="2">Phage-like protein</fullName>
    </submittedName>
</protein>
<proteinExistence type="predicted"/>
<reference evidence="2 3" key="1">
    <citation type="journal article" date="2012" name="BMC Genomics">
        <title>Comparative genomics of Brachyspira pilosicoli strains: genome rearrangements, reductions and correlation of genetic compliment with phenotypic diversity.</title>
        <authorList>
            <person name="Mappley L.J."/>
            <person name="Black M.L."/>
            <person name="Abuoun M."/>
            <person name="Darby A.C."/>
            <person name="Woodward M.J."/>
            <person name="Parkhill J."/>
            <person name="Turner A.K."/>
            <person name="Bellgard M.I."/>
            <person name="La T."/>
            <person name="Phillips N.D."/>
            <person name="La Ragione R.M."/>
            <person name="Hampson D.J."/>
        </authorList>
    </citation>
    <scope>NUCLEOTIDE SEQUENCE [LARGE SCALE GENOMIC DNA]</scope>
    <source>
        <strain evidence="2">WesB</strain>
    </source>
</reference>
<dbReference type="HOGENOM" id="CLU_899157_0_0_12"/>
<dbReference type="AlphaFoldDB" id="K0JGA2"/>
<feature type="region of interest" description="Disordered" evidence="1">
    <location>
        <begin position="166"/>
        <end position="192"/>
    </location>
</feature>
<dbReference type="KEGG" id="bpw:WESB_0318"/>
<dbReference type="OrthoDB" id="1690026at2"/>